<evidence type="ECO:0000313" key="2">
    <source>
        <dbReference type="EMBL" id="KDB28128.1"/>
    </source>
</evidence>
<comment type="caution">
    <text evidence="2">The sequence shown here is derived from an EMBL/GenBank/DDBJ whole genome shotgun (WGS) entry which is preliminary data.</text>
</comment>
<accession>A0A059JKD6</accession>
<keyword evidence="3" id="KW-1185">Reference proteome</keyword>
<organism evidence="2 3">
    <name type="scientific">Trichophyton interdigitale (strain MR816)</name>
    <dbReference type="NCBI Taxonomy" id="1215338"/>
    <lineage>
        <taxon>Eukaryota</taxon>
        <taxon>Fungi</taxon>
        <taxon>Dikarya</taxon>
        <taxon>Ascomycota</taxon>
        <taxon>Pezizomycotina</taxon>
        <taxon>Eurotiomycetes</taxon>
        <taxon>Eurotiomycetidae</taxon>
        <taxon>Onygenales</taxon>
        <taxon>Arthrodermataceae</taxon>
        <taxon>Trichophyton</taxon>
    </lineage>
</organism>
<feature type="compositionally biased region" description="Basic and acidic residues" evidence="1">
    <location>
        <begin position="534"/>
        <end position="550"/>
    </location>
</feature>
<dbReference type="HOGENOM" id="CLU_380444_0_0_1"/>
<dbReference type="Proteomes" id="UP000024533">
    <property type="component" value="Unassembled WGS sequence"/>
</dbReference>
<feature type="compositionally biased region" description="Basic residues" evidence="1">
    <location>
        <begin position="518"/>
        <end position="529"/>
    </location>
</feature>
<gene>
    <name evidence="2" type="ORF">H109_00108</name>
</gene>
<dbReference type="STRING" id="1215338.A0A059JKD6"/>
<feature type="compositionally biased region" description="Basic and acidic residues" evidence="1">
    <location>
        <begin position="769"/>
        <end position="779"/>
    </location>
</feature>
<feature type="compositionally biased region" description="Basic and acidic residues" evidence="1">
    <location>
        <begin position="450"/>
        <end position="464"/>
    </location>
</feature>
<name>A0A059JKD6_TRIIM</name>
<dbReference type="OMA" id="WICVYIN"/>
<feature type="compositionally biased region" description="Basic and acidic residues" evidence="1">
    <location>
        <begin position="787"/>
        <end position="805"/>
    </location>
</feature>
<evidence type="ECO:0000256" key="1">
    <source>
        <dbReference type="SAM" id="MobiDB-lite"/>
    </source>
</evidence>
<protein>
    <submittedName>
        <fullName evidence="2">Uncharacterized protein</fullName>
    </submittedName>
</protein>
<dbReference type="OrthoDB" id="5401486at2759"/>
<sequence length="805" mass="92898">MDMHHGMHNGGNSSPHQSLEDMPMPGHFPDTPDIDDFEDLDTRFSRIGLDSSLSRGAQLTESTYEGWTLYRGEPKTPGGERTWATATICKMPLPQAELIDLVHKQKRQSVTEAYNELTLVKRQHIDNLIEQRKQECNDPKYDWICVYINSATRDVRSTFGPKKALTISIAIVLCKQLKPEILRARRAAQIIKEKKARDTARHDKNMGRAEFADPLRGPFHPSGLGLNLSDAQQLPNPQKRPPANSQHNFPLHSQSKPTSLQHQPQPPPYLPQGHPEDHPHPHHGQHGNHGQHSFNPANSHNPMPPQGQSHLTHPPPTNHELRMVGKVPFQGALHPEYGQEGPPEEFGPPPYPRQMMQQEIPHVTPRHHQQDRKILPEMIQIPPPPIGPHQSQPRLLPAPHDAHPDPRYHQLHPGAQGLNEAPMPPRQHHPGNREEPRSTQVYNRALFDPNQHHSGNENAYKDARMVNQEPQSTHPQRSRRRAEEVPNIQMPSQGYQHHSQRYARQEQPPTATHEPKQPRNKQHKKKKLPPKIVNSEKTRREQEIVEKWLEEDSEPSDYDSYLFDPENASSVTDDSFSFGEYDNCDYPPDDDTRRPCSNKNRGNQSREKSKSSDRNGHRKHRHSLGYRIHVRPSEKTSYPIELPRPRGSQYPSGSVELQPFSSTHKRPGKLARSETVSYPSRRHRVYPYERGSQKRSPERLYPSELAWELDLREKERAHQRYLESQLSIEREVEARLLAESLARGSPDQAQAAQLEGYTPQRVLDTYEKYDRMKRLDGNRRQSYMEQPHSRDNPKDYLSHERPFRR</sequence>
<evidence type="ECO:0000313" key="3">
    <source>
        <dbReference type="Proteomes" id="UP000024533"/>
    </source>
</evidence>
<feature type="region of interest" description="Disordered" evidence="1">
    <location>
        <begin position="1"/>
        <end position="37"/>
    </location>
</feature>
<feature type="compositionally biased region" description="Basic and acidic residues" evidence="1">
    <location>
        <begin position="193"/>
        <end position="213"/>
    </location>
</feature>
<feature type="compositionally biased region" description="Polar residues" evidence="1">
    <location>
        <begin position="243"/>
        <end position="259"/>
    </location>
</feature>
<feature type="compositionally biased region" description="Basic residues" evidence="1">
    <location>
        <begin position="616"/>
        <end position="630"/>
    </location>
</feature>
<proteinExistence type="predicted"/>
<feature type="compositionally biased region" description="Basic and acidic residues" evidence="1">
    <location>
        <begin position="604"/>
        <end position="615"/>
    </location>
</feature>
<feature type="region of interest" description="Disordered" evidence="1">
    <location>
        <begin position="769"/>
        <end position="805"/>
    </location>
</feature>
<reference evidence="2 3" key="1">
    <citation type="submission" date="2014-02" db="EMBL/GenBank/DDBJ databases">
        <title>The Genome Sequence of Trichophyton interdigitale MR816.</title>
        <authorList>
            <consortium name="The Broad Institute Genomics Platform"/>
            <person name="Cuomo C.A."/>
            <person name="White T.C."/>
            <person name="Graser Y."/>
            <person name="Martinez-Rossi N."/>
            <person name="Heitman J."/>
            <person name="Young S.K."/>
            <person name="Zeng Q."/>
            <person name="Gargeya S."/>
            <person name="Abouelleil A."/>
            <person name="Alvarado L."/>
            <person name="Chapman S.B."/>
            <person name="Gainer-Dewar J."/>
            <person name="Goldberg J."/>
            <person name="Griggs A."/>
            <person name="Gujja S."/>
            <person name="Hansen M."/>
            <person name="Howarth C."/>
            <person name="Imamovic A."/>
            <person name="Larimer J."/>
            <person name="Martinez D."/>
            <person name="Murphy C."/>
            <person name="Pearson M.D."/>
            <person name="Persinoti G."/>
            <person name="Poon T."/>
            <person name="Priest M."/>
            <person name="Roberts A.D."/>
            <person name="Saif S."/>
            <person name="Shea T.D."/>
            <person name="Sykes S.N."/>
            <person name="Wortman J."/>
            <person name="Nusbaum C."/>
            <person name="Birren B."/>
        </authorList>
    </citation>
    <scope>NUCLEOTIDE SEQUENCE [LARGE SCALE GENOMIC DNA]</scope>
    <source>
        <strain evidence="2 3">MR816</strain>
    </source>
</reference>
<feature type="region of interest" description="Disordered" evidence="1">
    <location>
        <begin position="378"/>
        <end position="697"/>
    </location>
</feature>
<feature type="region of interest" description="Disordered" evidence="1">
    <location>
        <begin position="193"/>
        <end position="355"/>
    </location>
</feature>
<feature type="compositionally biased region" description="Polar residues" evidence="1">
    <location>
        <begin position="293"/>
        <end position="311"/>
    </location>
</feature>
<dbReference type="AlphaFoldDB" id="A0A059JKD6"/>
<dbReference type="EMBL" id="AOKY01000015">
    <property type="protein sequence ID" value="KDB28128.1"/>
    <property type="molecule type" value="Genomic_DNA"/>
</dbReference>